<evidence type="ECO:0000313" key="2">
    <source>
        <dbReference type="EMBL" id="PWA73167.1"/>
    </source>
</evidence>
<gene>
    <name evidence="2" type="ORF">CTI12_AA248940</name>
</gene>
<keyword evidence="3" id="KW-1185">Reference proteome</keyword>
<keyword evidence="1" id="KW-0732">Signal</keyword>
<accession>A0A2U1NI42</accession>
<sequence length="62" mass="6665">MSQNSQPILLITTAFFGALLFSGVSATTASHNGNPVNRVSTTWDAEKQYLHELGEYMGSSTS</sequence>
<reference evidence="2 3" key="1">
    <citation type="journal article" date="2018" name="Mol. Plant">
        <title>The genome of Artemisia annua provides insight into the evolution of Asteraceae family and artemisinin biosynthesis.</title>
        <authorList>
            <person name="Shen Q."/>
            <person name="Zhang L."/>
            <person name="Liao Z."/>
            <person name="Wang S."/>
            <person name="Yan T."/>
            <person name="Shi P."/>
            <person name="Liu M."/>
            <person name="Fu X."/>
            <person name="Pan Q."/>
            <person name="Wang Y."/>
            <person name="Lv Z."/>
            <person name="Lu X."/>
            <person name="Zhang F."/>
            <person name="Jiang W."/>
            <person name="Ma Y."/>
            <person name="Chen M."/>
            <person name="Hao X."/>
            <person name="Li L."/>
            <person name="Tang Y."/>
            <person name="Lv G."/>
            <person name="Zhou Y."/>
            <person name="Sun X."/>
            <person name="Brodelius P.E."/>
            <person name="Rose J.K.C."/>
            <person name="Tang K."/>
        </authorList>
    </citation>
    <scope>NUCLEOTIDE SEQUENCE [LARGE SCALE GENOMIC DNA]</scope>
    <source>
        <strain evidence="3">cv. Huhao1</strain>
        <tissue evidence="2">Leaf</tissue>
    </source>
</reference>
<dbReference type="EMBL" id="PKPP01002779">
    <property type="protein sequence ID" value="PWA73167.1"/>
    <property type="molecule type" value="Genomic_DNA"/>
</dbReference>
<comment type="caution">
    <text evidence="2">The sequence shown here is derived from an EMBL/GenBank/DDBJ whole genome shotgun (WGS) entry which is preliminary data.</text>
</comment>
<evidence type="ECO:0000313" key="3">
    <source>
        <dbReference type="Proteomes" id="UP000245207"/>
    </source>
</evidence>
<name>A0A2U1NI42_ARTAN</name>
<feature type="signal peptide" evidence="1">
    <location>
        <begin position="1"/>
        <end position="26"/>
    </location>
</feature>
<evidence type="ECO:0000256" key="1">
    <source>
        <dbReference type="SAM" id="SignalP"/>
    </source>
</evidence>
<dbReference type="AlphaFoldDB" id="A0A2U1NI42"/>
<protein>
    <submittedName>
        <fullName evidence="2">Uncharacterized protein</fullName>
    </submittedName>
</protein>
<organism evidence="2 3">
    <name type="scientific">Artemisia annua</name>
    <name type="common">Sweet wormwood</name>
    <dbReference type="NCBI Taxonomy" id="35608"/>
    <lineage>
        <taxon>Eukaryota</taxon>
        <taxon>Viridiplantae</taxon>
        <taxon>Streptophyta</taxon>
        <taxon>Embryophyta</taxon>
        <taxon>Tracheophyta</taxon>
        <taxon>Spermatophyta</taxon>
        <taxon>Magnoliopsida</taxon>
        <taxon>eudicotyledons</taxon>
        <taxon>Gunneridae</taxon>
        <taxon>Pentapetalae</taxon>
        <taxon>asterids</taxon>
        <taxon>campanulids</taxon>
        <taxon>Asterales</taxon>
        <taxon>Asteraceae</taxon>
        <taxon>Asteroideae</taxon>
        <taxon>Anthemideae</taxon>
        <taxon>Artemisiinae</taxon>
        <taxon>Artemisia</taxon>
    </lineage>
</organism>
<proteinExistence type="predicted"/>
<dbReference type="Proteomes" id="UP000245207">
    <property type="component" value="Unassembled WGS sequence"/>
</dbReference>
<feature type="chain" id="PRO_5015513306" evidence="1">
    <location>
        <begin position="27"/>
        <end position="62"/>
    </location>
</feature>